<dbReference type="EC" id="2.4.1.-" evidence="8"/>
<dbReference type="GO" id="GO:0005789">
    <property type="term" value="C:endoplasmic reticulum membrane"/>
    <property type="evidence" value="ECO:0007669"/>
    <property type="project" value="UniProtKB-SubCell"/>
</dbReference>
<dbReference type="RefSeq" id="XP_011303561.1">
    <property type="nucleotide sequence ID" value="XM_011305259.1"/>
</dbReference>
<keyword evidence="9" id="KW-1185">Reference proteome</keyword>
<keyword evidence="4 8" id="KW-0812">Transmembrane</keyword>
<reference evidence="10" key="1">
    <citation type="submission" date="2025-08" db="UniProtKB">
        <authorList>
            <consortium name="RefSeq"/>
        </authorList>
    </citation>
    <scope>IDENTIFICATION</scope>
</reference>
<accession>A0A9R1T6I0</accession>
<feature type="transmembrane region" description="Helical" evidence="8">
    <location>
        <begin position="244"/>
        <end position="268"/>
    </location>
</feature>
<proteinExistence type="inferred from homology"/>
<evidence type="ECO:0000313" key="10">
    <source>
        <dbReference type="RefSeq" id="XP_011303561.1"/>
    </source>
</evidence>
<protein>
    <recommendedName>
        <fullName evidence="8">Mannosyltransferase</fullName>
        <ecNumber evidence="8">2.4.1.-</ecNumber>
    </recommendedName>
</protein>
<evidence type="ECO:0000256" key="1">
    <source>
        <dbReference type="ARBA" id="ARBA00004477"/>
    </source>
</evidence>
<keyword evidence="2 8" id="KW-0328">Glycosyltransferase</keyword>
<dbReference type="PANTHER" id="PTHR22760:SF4">
    <property type="entry name" value="GPI MANNOSYLTRANSFERASE 3"/>
    <property type="match status" value="1"/>
</dbReference>
<dbReference type="PANTHER" id="PTHR22760">
    <property type="entry name" value="GLYCOSYLTRANSFERASE"/>
    <property type="match status" value="1"/>
</dbReference>
<evidence type="ECO:0000256" key="4">
    <source>
        <dbReference type="ARBA" id="ARBA00022692"/>
    </source>
</evidence>
<keyword evidence="7 8" id="KW-0472">Membrane</keyword>
<gene>
    <name evidence="10" type="primary">PIG-B</name>
</gene>
<evidence type="ECO:0000256" key="2">
    <source>
        <dbReference type="ARBA" id="ARBA00022676"/>
    </source>
</evidence>
<dbReference type="AlphaFoldDB" id="A0A9R1T6I0"/>
<dbReference type="GO" id="GO:0006506">
    <property type="term" value="P:GPI anchor biosynthetic process"/>
    <property type="evidence" value="ECO:0007669"/>
    <property type="project" value="TreeGrafter"/>
</dbReference>
<feature type="transmembrane region" description="Helical" evidence="8">
    <location>
        <begin position="280"/>
        <end position="297"/>
    </location>
</feature>
<evidence type="ECO:0000313" key="9">
    <source>
        <dbReference type="Proteomes" id="UP000694866"/>
    </source>
</evidence>
<keyword evidence="5 8" id="KW-0256">Endoplasmic reticulum</keyword>
<organism evidence="9 10">
    <name type="scientific">Fopius arisanus</name>
    <dbReference type="NCBI Taxonomy" id="64838"/>
    <lineage>
        <taxon>Eukaryota</taxon>
        <taxon>Metazoa</taxon>
        <taxon>Ecdysozoa</taxon>
        <taxon>Arthropoda</taxon>
        <taxon>Hexapoda</taxon>
        <taxon>Insecta</taxon>
        <taxon>Pterygota</taxon>
        <taxon>Neoptera</taxon>
        <taxon>Endopterygota</taxon>
        <taxon>Hymenoptera</taxon>
        <taxon>Apocrita</taxon>
        <taxon>Ichneumonoidea</taxon>
        <taxon>Braconidae</taxon>
        <taxon>Opiinae</taxon>
        <taxon>Fopius</taxon>
    </lineage>
</organism>
<dbReference type="GeneID" id="105266823"/>
<dbReference type="Proteomes" id="UP000694866">
    <property type="component" value="Unplaced"/>
</dbReference>
<dbReference type="CTD" id="38446"/>
<sequence>MGKELVYLVFWRVLSVFIVQTSDVPDEYWQSLEVAHKLAFGYGHLTWEWHHNIRSYIYPFFISILYRILAALGMDSPGALTHAPRVLHALLSAFADYRFYSWTRSTWSTFVLSLNWFWCYNATRTLTNTLETALTTIALTIFPWDRNVSSKTGETNYLWIVGFTCAIRPTMAITWMPLCTYHILTTSRHPLKTLLQYAIVALMTLTYSILIDTYCYGHFVFTQWEFFKANILNNIAGFYGTHSIHWYLTSALPVLLGVYVLYLPIATYQILKNYKINSREFILLFTILWTISVYSLLEHKEFRFILPILPMAIYICTCTKIPRALEPSRNVKKILIGIFLVTNLIPLSYFSFVHQRGPLDVMRVLRIELARYQGGYQELGVDVMFLTPCHALPLYSHLHRNVTTRFLGCEPNFGGGEGLDETEEFFQDPGGWVQREFGGGRGGQLPAFVVLFDNIEERIAGFLRSYRIIAKRFHAHSSQGNYGNYILVYRHYLVGN</sequence>
<dbReference type="InterPro" id="IPR005599">
    <property type="entry name" value="GPI_mannosylTrfase"/>
</dbReference>
<keyword evidence="3" id="KW-0808">Transferase</keyword>
<dbReference type="GO" id="GO:0000026">
    <property type="term" value="F:alpha-1,2-mannosyltransferase activity"/>
    <property type="evidence" value="ECO:0007669"/>
    <property type="project" value="TreeGrafter"/>
</dbReference>
<keyword evidence="6 8" id="KW-1133">Transmembrane helix</keyword>
<evidence type="ECO:0000256" key="8">
    <source>
        <dbReference type="RuleBase" id="RU363075"/>
    </source>
</evidence>
<feature type="transmembrane region" description="Helical" evidence="8">
    <location>
        <begin position="334"/>
        <end position="352"/>
    </location>
</feature>
<evidence type="ECO:0000256" key="5">
    <source>
        <dbReference type="ARBA" id="ARBA00022824"/>
    </source>
</evidence>
<dbReference type="OrthoDB" id="416834at2759"/>
<name>A0A9R1T6I0_9HYME</name>
<evidence type="ECO:0000256" key="7">
    <source>
        <dbReference type="ARBA" id="ARBA00023136"/>
    </source>
</evidence>
<evidence type="ECO:0000256" key="6">
    <source>
        <dbReference type="ARBA" id="ARBA00022989"/>
    </source>
</evidence>
<feature type="transmembrane region" description="Helical" evidence="8">
    <location>
        <begin position="157"/>
        <end position="176"/>
    </location>
</feature>
<feature type="transmembrane region" description="Helical" evidence="8">
    <location>
        <begin position="197"/>
        <end position="224"/>
    </location>
</feature>
<feature type="transmembrane region" description="Helical" evidence="8">
    <location>
        <begin position="303"/>
        <end position="322"/>
    </location>
</feature>
<comment type="subcellular location">
    <subcellularLocation>
        <location evidence="1 8">Endoplasmic reticulum membrane</location>
        <topology evidence="1 8">Multi-pass membrane protein</topology>
    </subcellularLocation>
</comment>
<dbReference type="KEGG" id="fas:105266823"/>
<evidence type="ECO:0000256" key="3">
    <source>
        <dbReference type="ARBA" id="ARBA00022679"/>
    </source>
</evidence>
<dbReference type="Pfam" id="PF03901">
    <property type="entry name" value="Glyco_transf_22"/>
    <property type="match status" value="1"/>
</dbReference>
<comment type="similarity">
    <text evidence="8">Belongs to the glycosyltransferase 22 family.</text>
</comment>